<dbReference type="GO" id="GO:0005886">
    <property type="term" value="C:plasma membrane"/>
    <property type="evidence" value="ECO:0007669"/>
    <property type="project" value="UniProtKB-SubCell"/>
</dbReference>
<dbReference type="PANTHER" id="PTHR34390:SF1">
    <property type="entry name" value="SUCCINATE TRANSPORTER SUBUNIT YJJB-RELATED"/>
    <property type="match status" value="1"/>
</dbReference>
<evidence type="ECO:0000259" key="8">
    <source>
        <dbReference type="Pfam" id="PF12821"/>
    </source>
</evidence>
<dbReference type="AlphaFoldDB" id="A0A380HT53"/>
<evidence type="ECO:0000256" key="4">
    <source>
        <dbReference type="ARBA" id="ARBA00022692"/>
    </source>
</evidence>
<dbReference type="RefSeq" id="WP_002484317.1">
    <property type="nucleotide sequence ID" value="NZ_CAXOQR010000032.1"/>
</dbReference>
<keyword evidence="2" id="KW-1003">Cell membrane</keyword>
<dbReference type="Pfam" id="PF12821">
    <property type="entry name" value="ThrE_2"/>
    <property type="match status" value="1"/>
</dbReference>
<dbReference type="EMBL" id="UHED01000001">
    <property type="protein sequence ID" value="SUM84926.1"/>
    <property type="molecule type" value="Genomic_DNA"/>
</dbReference>
<keyword evidence="6" id="KW-0472">Membrane</keyword>
<reference evidence="9 10" key="1">
    <citation type="submission" date="2018-06" db="EMBL/GenBank/DDBJ databases">
        <authorList>
            <consortium name="Pathogen Informatics"/>
            <person name="Doyle S."/>
        </authorList>
    </citation>
    <scope>NUCLEOTIDE SEQUENCE [LARGE SCALE GENOMIC DNA]</scope>
    <source>
        <strain evidence="9 10">NCTC7688</strain>
    </source>
</reference>
<proteinExistence type="inferred from homology"/>
<dbReference type="InterPro" id="IPR024528">
    <property type="entry name" value="ThrE_2"/>
</dbReference>
<dbReference type="Proteomes" id="UP000254707">
    <property type="component" value="Unassembled WGS sequence"/>
</dbReference>
<name>A0A380HT53_STASA</name>
<keyword evidence="4" id="KW-0812">Transmembrane</keyword>
<evidence type="ECO:0000313" key="9">
    <source>
        <dbReference type="EMBL" id="SUM84926.1"/>
    </source>
</evidence>
<keyword evidence="3" id="KW-0997">Cell inner membrane</keyword>
<protein>
    <submittedName>
        <fullName evidence="9">Integral membrane protein</fullName>
    </submittedName>
</protein>
<evidence type="ECO:0000256" key="6">
    <source>
        <dbReference type="ARBA" id="ARBA00023136"/>
    </source>
</evidence>
<comment type="similarity">
    <text evidence="7">Belongs to the ThrE exporter (TC 2.A.79) family.</text>
</comment>
<dbReference type="PANTHER" id="PTHR34390">
    <property type="entry name" value="UPF0442 PROTEIN YJJB-RELATED"/>
    <property type="match status" value="1"/>
</dbReference>
<evidence type="ECO:0000256" key="2">
    <source>
        <dbReference type="ARBA" id="ARBA00022475"/>
    </source>
</evidence>
<evidence type="ECO:0000256" key="3">
    <source>
        <dbReference type="ARBA" id="ARBA00022519"/>
    </source>
</evidence>
<accession>A0A380HT53</accession>
<evidence type="ECO:0000256" key="1">
    <source>
        <dbReference type="ARBA" id="ARBA00004651"/>
    </source>
</evidence>
<comment type="subcellular location">
    <subcellularLocation>
        <location evidence="1">Cell membrane</location>
        <topology evidence="1">Multi-pass membrane protein</topology>
    </subcellularLocation>
</comment>
<dbReference type="GO" id="GO:0015744">
    <property type="term" value="P:succinate transport"/>
    <property type="evidence" value="ECO:0007669"/>
    <property type="project" value="TreeGrafter"/>
</dbReference>
<organism evidence="9 10">
    <name type="scientific">Staphylococcus saprophyticus</name>
    <dbReference type="NCBI Taxonomy" id="29385"/>
    <lineage>
        <taxon>Bacteria</taxon>
        <taxon>Bacillati</taxon>
        <taxon>Bacillota</taxon>
        <taxon>Bacilli</taxon>
        <taxon>Bacillales</taxon>
        <taxon>Staphylococcaceae</taxon>
        <taxon>Staphylococcus</taxon>
    </lineage>
</organism>
<feature type="domain" description="Threonine/Serine exporter ThrE" evidence="8">
    <location>
        <begin position="7"/>
        <end position="133"/>
    </location>
</feature>
<evidence type="ECO:0000313" key="10">
    <source>
        <dbReference type="Proteomes" id="UP000254707"/>
    </source>
</evidence>
<dbReference type="InterPro" id="IPR050539">
    <property type="entry name" value="ThrE_Dicarb/AminoAcid_Exp"/>
</dbReference>
<sequence length="152" mass="16808">MTLIYAFLFSFTASYFFAVIYDAPKKLFFAAGLAGASGYLISFILNDLLQIDSIYSSLLGSLTLGVMSHIMSRILKSPVVIFMIPGIIPLVPGSLAYKAMQQLVTLNFTEANNTFIRTILIAGSIALGLLLSDQLSKTLNIKKYWKVKRNRL</sequence>
<evidence type="ECO:0000256" key="5">
    <source>
        <dbReference type="ARBA" id="ARBA00022989"/>
    </source>
</evidence>
<evidence type="ECO:0000256" key="7">
    <source>
        <dbReference type="ARBA" id="ARBA00034125"/>
    </source>
</evidence>
<gene>
    <name evidence="9" type="ORF">NCTC7688_02758</name>
</gene>
<keyword evidence="5" id="KW-1133">Transmembrane helix</keyword>